<evidence type="ECO:0000256" key="6">
    <source>
        <dbReference type="SAM" id="Phobius"/>
    </source>
</evidence>
<dbReference type="EMBL" id="MTSM01000014">
    <property type="protein sequence ID" value="OPX55055.1"/>
    <property type="molecule type" value="Genomic_DNA"/>
</dbReference>
<gene>
    <name evidence="8" type="ORF">BTE48_11295</name>
</gene>
<dbReference type="InterPro" id="IPR051542">
    <property type="entry name" value="Hydrogenase_cytochrome"/>
</dbReference>
<dbReference type="PANTHER" id="PTHR30485">
    <property type="entry name" value="NI/FE-HYDROGENASE 1 B-TYPE CYTOCHROME SUBUNIT"/>
    <property type="match status" value="1"/>
</dbReference>
<accession>A0A1T4SCF6</accession>
<feature type="transmembrane region" description="Helical" evidence="6">
    <location>
        <begin position="147"/>
        <end position="169"/>
    </location>
</feature>
<dbReference type="InterPro" id="IPR016174">
    <property type="entry name" value="Di-haem_cyt_TM"/>
</dbReference>
<dbReference type="GO" id="GO:0009055">
    <property type="term" value="F:electron transfer activity"/>
    <property type="evidence" value="ECO:0007669"/>
    <property type="project" value="InterPro"/>
</dbReference>
<evidence type="ECO:0000256" key="2">
    <source>
        <dbReference type="ARBA" id="ARBA00022475"/>
    </source>
</evidence>
<dbReference type="Pfam" id="PF01292">
    <property type="entry name" value="Ni_hydr_CYTB"/>
    <property type="match status" value="1"/>
</dbReference>
<keyword evidence="9" id="KW-1185">Reference proteome</keyword>
<dbReference type="STRING" id="64969.SAMN02745127_02943"/>
<feature type="transmembrane region" description="Helical" evidence="6">
    <location>
        <begin position="12"/>
        <end position="31"/>
    </location>
</feature>
<dbReference type="OrthoDB" id="196472at2"/>
<dbReference type="AlphaFoldDB" id="A0A1T4SCF6"/>
<dbReference type="RefSeq" id="WP_078746458.1">
    <property type="nucleotide sequence ID" value="NZ_FUXG01000028.1"/>
</dbReference>
<evidence type="ECO:0000256" key="3">
    <source>
        <dbReference type="ARBA" id="ARBA00022692"/>
    </source>
</evidence>
<dbReference type="Proteomes" id="UP000191418">
    <property type="component" value="Unassembled WGS sequence"/>
</dbReference>
<comment type="subcellular location">
    <subcellularLocation>
        <location evidence="1">Cell membrane</location>
        <topology evidence="1">Multi-pass membrane protein</topology>
    </subcellularLocation>
</comment>
<dbReference type="GO" id="GO:0020037">
    <property type="term" value="F:heme binding"/>
    <property type="evidence" value="ECO:0007669"/>
    <property type="project" value="TreeGrafter"/>
</dbReference>
<name>A0A1T4SCF6_9GAMM</name>
<keyword evidence="2" id="KW-1003">Cell membrane</keyword>
<proteinExistence type="predicted"/>
<dbReference type="SUPFAM" id="SSF81342">
    <property type="entry name" value="Transmembrane di-heme cytochromes"/>
    <property type="match status" value="1"/>
</dbReference>
<evidence type="ECO:0000256" key="1">
    <source>
        <dbReference type="ARBA" id="ARBA00004651"/>
    </source>
</evidence>
<feature type="transmembrane region" description="Helical" evidence="6">
    <location>
        <begin position="37"/>
        <end position="56"/>
    </location>
</feature>
<dbReference type="GO" id="GO:0022904">
    <property type="term" value="P:respiratory electron transport chain"/>
    <property type="evidence" value="ECO:0007669"/>
    <property type="project" value="InterPro"/>
</dbReference>
<keyword evidence="4 6" id="KW-1133">Transmembrane helix</keyword>
<reference evidence="8 9" key="1">
    <citation type="submission" date="2017-01" db="EMBL/GenBank/DDBJ databases">
        <title>Genome Sequencing of a Marine Spirillum, Oceanospirillum multiglobuliferum ATCC 33336, from Japan.</title>
        <authorList>
            <person name="Carney J.G."/>
            <person name="Trachtenberg A.M."/>
            <person name="Rheaume B.A."/>
            <person name="Linnane J.D."/>
            <person name="Pitts N.L."/>
            <person name="Mykles D.L."/>
            <person name="Maclea K.S."/>
        </authorList>
    </citation>
    <scope>NUCLEOTIDE SEQUENCE [LARGE SCALE GENOMIC DNA]</scope>
    <source>
        <strain evidence="8 9">ATCC 33336</strain>
    </source>
</reference>
<feature type="domain" description="Cytochrome b561 bacterial/Ni-hydrogenase" evidence="7">
    <location>
        <begin position="9"/>
        <end position="181"/>
    </location>
</feature>
<comment type="caution">
    <text evidence="8">The sequence shown here is derived from an EMBL/GenBank/DDBJ whole genome shotgun (WGS) entry which is preliminary data.</text>
</comment>
<sequence length="190" mass="21034">MSTSETIKVWDPLLRVFHWSLALLFIVAVVTQEDVEWLHVYAGYGISLLVVFRLFWGLVGGRYARFSEFFYRPSTVKAYLKSLGTRSPTHYVGHNPAGGLMVMVMLTALLLQCFLGFSVLAIEGEGWFAGTWLASLNEDIVEELHEIIGNGLILLVAVHLAGVAVSSLLHRENLVRAMITGKKSAPKSAK</sequence>
<evidence type="ECO:0000259" key="7">
    <source>
        <dbReference type="Pfam" id="PF01292"/>
    </source>
</evidence>
<keyword evidence="5 6" id="KW-0472">Membrane</keyword>
<feature type="transmembrane region" description="Helical" evidence="6">
    <location>
        <begin position="100"/>
        <end position="122"/>
    </location>
</feature>
<keyword evidence="3 6" id="KW-0812">Transmembrane</keyword>
<organism evidence="8 9">
    <name type="scientific">Oceanospirillum multiglobuliferum</name>
    <dbReference type="NCBI Taxonomy" id="64969"/>
    <lineage>
        <taxon>Bacteria</taxon>
        <taxon>Pseudomonadati</taxon>
        <taxon>Pseudomonadota</taxon>
        <taxon>Gammaproteobacteria</taxon>
        <taxon>Oceanospirillales</taxon>
        <taxon>Oceanospirillaceae</taxon>
        <taxon>Oceanospirillum</taxon>
    </lineage>
</organism>
<evidence type="ECO:0000313" key="8">
    <source>
        <dbReference type="EMBL" id="OPX55055.1"/>
    </source>
</evidence>
<dbReference type="Gene3D" id="1.20.950.20">
    <property type="entry name" value="Transmembrane di-heme cytochromes, Chain C"/>
    <property type="match status" value="1"/>
</dbReference>
<dbReference type="InterPro" id="IPR011577">
    <property type="entry name" value="Cyt_b561_bac/Ni-Hgenase"/>
</dbReference>
<evidence type="ECO:0000256" key="5">
    <source>
        <dbReference type="ARBA" id="ARBA00023136"/>
    </source>
</evidence>
<evidence type="ECO:0000313" key="9">
    <source>
        <dbReference type="Proteomes" id="UP000191418"/>
    </source>
</evidence>
<evidence type="ECO:0000256" key="4">
    <source>
        <dbReference type="ARBA" id="ARBA00022989"/>
    </source>
</evidence>
<protein>
    <submittedName>
        <fullName evidence="8">Cytochrome B</fullName>
    </submittedName>
</protein>
<dbReference type="GO" id="GO:0005886">
    <property type="term" value="C:plasma membrane"/>
    <property type="evidence" value="ECO:0007669"/>
    <property type="project" value="UniProtKB-SubCell"/>
</dbReference>
<dbReference type="PANTHER" id="PTHR30485:SF2">
    <property type="entry name" value="BLL0597 PROTEIN"/>
    <property type="match status" value="1"/>
</dbReference>